<evidence type="ECO:0000313" key="1">
    <source>
        <dbReference type="EMBL" id="KAK1868425.1"/>
    </source>
</evidence>
<comment type="caution">
    <text evidence="1">The sequence shown here is derived from an EMBL/GenBank/DDBJ whole genome shotgun (WGS) entry which is preliminary data.</text>
</comment>
<gene>
    <name evidence="1" type="ORF">I4F81_010914</name>
</gene>
<proteinExistence type="predicted"/>
<dbReference type="Proteomes" id="UP000798662">
    <property type="component" value="Chromosome 3"/>
</dbReference>
<reference evidence="1" key="1">
    <citation type="submission" date="2019-11" db="EMBL/GenBank/DDBJ databases">
        <title>Nori genome reveals adaptations in red seaweeds to the harsh intertidal environment.</title>
        <authorList>
            <person name="Wang D."/>
            <person name="Mao Y."/>
        </authorList>
    </citation>
    <scope>NUCLEOTIDE SEQUENCE</scope>
    <source>
        <tissue evidence="1">Gametophyte</tissue>
    </source>
</reference>
<accession>A0ACC3CDY1</accession>
<name>A0ACC3CDY1_PYRYE</name>
<protein>
    <submittedName>
        <fullName evidence="1">Uncharacterized protein</fullName>
    </submittedName>
</protein>
<organism evidence="1 2">
    <name type="scientific">Pyropia yezoensis</name>
    <name type="common">Susabi-nori</name>
    <name type="synonym">Porphyra yezoensis</name>
    <dbReference type="NCBI Taxonomy" id="2788"/>
    <lineage>
        <taxon>Eukaryota</taxon>
        <taxon>Rhodophyta</taxon>
        <taxon>Bangiophyceae</taxon>
        <taxon>Bangiales</taxon>
        <taxon>Bangiaceae</taxon>
        <taxon>Pyropia</taxon>
    </lineage>
</organism>
<keyword evidence="2" id="KW-1185">Reference proteome</keyword>
<evidence type="ECO:0000313" key="2">
    <source>
        <dbReference type="Proteomes" id="UP000798662"/>
    </source>
</evidence>
<dbReference type="EMBL" id="CM020620">
    <property type="protein sequence ID" value="KAK1868425.1"/>
    <property type="molecule type" value="Genomic_DNA"/>
</dbReference>
<sequence>MAAAFLVPPPALPTRERGLRPSTVRPLVSPPSPVATAAASPSDRPRERGRGRERGRPEQRGGRPAGRPHGPAARRPNRRATMSAPPVPRVGDVLMGGGVAVAGVVAATVAGSAADAIHSLPAVGDSFELVGAAYTLWFMRRFLSSNLGRQELATTLRSISPPPTAAPSARRSASAPPPRRSQRSRNGVQPAASPMAAKADGVDTPQAAAAVSSQAPSVAAGSGVFFTARSGSAAPPSVVSRAARAHAARMAVRARRAPRVVAPKTVTLKSSVPGQSAVSLSLQAPVRTPLRVGAVETDSGMEVEAQKTVTTGAAAVNGAVNGAAAPRSARQRRAKRAVNPSISTRSAVLRSAESRARRARAVGGLGGPAGPARAAATVMKAAAAAAIKIAVSPVARAVAAPPAKAASVSTTVVQSPAKRVEVPVVKAPAAPVAPKASVTPSVKTAAPAQAEVKTIVQTGSAPVKAVVTSPAAPAHRATHPSTSARSTSVPVSPAGTTAATAGTAVPARQKRSVADRVLAPFRSRAQPAVVAAPAHITMAPVSSTVTAEIVAKYRGWRFVRKRTLPTPVGMYSTQEGQPRSAAAVATTSLFVSSGLNWGGWRSGNVALSLAPGGTLTALSQTTVADAALATAAGLPAAAASAVAAIPEAAATAAAGFNAAAAEVVAAFPSAARGAATGFPAAATTAAATASRTLANGDMSFGGWRFAGYARWRDEAVEEARSMSDLPTHAAAPAGAVQLAAAAAVATARKDAASRPPAPKPHRPWSRSEWLSSTMKSQNEASPSNPANAYVAPTTRRRGGRMDRTKLPSVTQPYENKYLVREI</sequence>